<protein>
    <submittedName>
        <fullName evidence="6">3-oxoacyl-ACP synthase</fullName>
        <ecNumber evidence="6">2.3.1.180</ecNumber>
        <ecNumber evidence="6">2.3.1.41</ecNumber>
    </submittedName>
</protein>
<keyword evidence="5" id="KW-0275">Fatty acid biosynthesis</keyword>
<keyword evidence="6" id="KW-0808">Transferase</keyword>
<proteinExistence type="inferred from homology"/>
<evidence type="ECO:0000256" key="1">
    <source>
        <dbReference type="ARBA" id="ARBA00008642"/>
    </source>
</evidence>
<dbReference type="PANTHER" id="PTHR43091">
    <property type="entry name" value="3-OXOACYL-[ACYL-CARRIER-PROTEIN] SYNTHASE"/>
    <property type="match status" value="1"/>
</dbReference>
<accession>A0A376UC94</accession>
<dbReference type="GO" id="GO:0006633">
    <property type="term" value="P:fatty acid biosynthetic process"/>
    <property type="evidence" value="ECO:0007669"/>
    <property type="project" value="UniProtKB-KW"/>
</dbReference>
<sequence length="68" mass="7866">MYTKIIGTGSYLPEQVRTNADLEKMVDTSDEWIVTRTGIRERQHCRAKRNRFNHGFEAATRAIEMAGH</sequence>
<keyword evidence="2" id="KW-0444">Lipid biosynthesis</keyword>
<keyword evidence="4" id="KW-0443">Lipid metabolism</keyword>
<reference evidence="6 7" key="1">
    <citation type="submission" date="2018-06" db="EMBL/GenBank/DDBJ databases">
        <authorList>
            <consortium name="Pathogen Informatics"/>
            <person name="Doyle S."/>
        </authorList>
    </citation>
    <scope>NUCLEOTIDE SEQUENCE [LARGE SCALE GENOMIC DNA]</scope>
    <source>
        <strain evidence="6 7">NCTC8622</strain>
    </source>
</reference>
<evidence type="ECO:0000313" key="7">
    <source>
        <dbReference type="Proteomes" id="UP000254079"/>
    </source>
</evidence>
<dbReference type="EMBL" id="UGCP01000002">
    <property type="protein sequence ID" value="STI86678.1"/>
    <property type="molecule type" value="Genomic_DNA"/>
</dbReference>
<keyword evidence="3" id="KW-0276">Fatty acid metabolism</keyword>
<evidence type="ECO:0000256" key="3">
    <source>
        <dbReference type="ARBA" id="ARBA00022832"/>
    </source>
</evidence>
<evidence type="ECO:0000313" key="6">
    <source>
        <dbReference type="EMBL" id="STI86678.1"/>
    </source>
</evidence>
<dbReference type="GO" id="GO:0033818">
    <property type="term" value="F:beta-ketoacyl-acyl-carrier-protein synthase III activity"/>
    <property type="evidence" value="ECO:0007669"/>
    <property type="project" value="UniProtKB-EC"/>
</dbReference>
<dbReference type="GO" id="GO:0004315">
    <property type="term" value="F:3-oxoacyl-[acyl-carrier-protein] synthase activity"/>
    <property type="evidence" value="ECO:0007669"/>
    <property type="project" value="UniProtKB-EC"/>
</dbReference>
<dbReference type="EC" id="2.3.1.41" evidence="6"/>
<dbReference type="Gene3D" id="3.40.47.10">
    <property type="match status" value="1"/>
</dbReference>
<keyword evidence="6" id="KW-0012">Acyltransferase</keyword>
<evidence type="ECO:0000256" key="2">
    <source>
        <dbReference type="ARBA" id="ARBA00022516"/>
    </source>
</evidence>
<dbReference type="AlphaFoldDB" id="A0A376UC94"/>
<evidence type="ECO:0000256" key="4">
    <source>
        <dbReference type="ARBA" id="ARBA00023098"/>
    </source>
</evidence>
<dbReference type="EC" id="2.3.1.180" evidence="6"/>
<dbReference type="Proteomes" id="UP000254079">
    <property type="component" value="Unassembled WGS sequence"/>
</dbReference>
<dbReference type="PANTHER" id="PTHR43091:SF1">
    <property type="entry name" value="BETA-KETOACYL-[ACYL-CARRIER-PROTEIN] SYNTHASE III, CHLOROPLASTIC"/>
    <property type="match status" value="1"/>
</dbReference>
<dbReference type="InterPro" id="IPR016039">
    <property type="entry name" value="Thiolase-like"/>
</dbReference>
<evidence type="ECO:0000256" key="5">
    <source>
        <dbReference type="ARBA" id="ARBA00023160"/>
    </source>
</evidence>
<name>A0A376UC94_ECOLX</name>
<gene>
    <name evidence="6" type="primary">fabH_2</name>
    <name evidence="6" type="ORF">NCTC8622_05811</name>
</gene>
<comment type="similarity">
    <text evidence="1">Belongs to the thiolase-like superfamily. FabH family.</text>
</comment>
<organism evidence="6 7">
    <name type="scientific">Escherichia coli</name>
    <dbReference type="NCBI Taxonomy" id="562"/>
    <lineage>
        <taxon>Bacteria</taxon>
        <taxon>Pseudomonadati</taxon>
        <taxon>Pseudomonadota</taxon>
        <taxon>Gammaproteobacteria</taxon>
        <taxon>Enterobacterales</taxon>
        <taxon>Enterobacteriaceae</taxon>
        <taxon>Escherichia</taxon>
    </lineage>
</organism>
<dbReference type="SUPFAM" id="SSF53901">
    <property type="entry name" value="Thiolase-like"/>
    <property type="match status" value="1"/>
</dbReference>